<accession>A0A250XTB9</accession>
<dbReference type="EMBL" id="BEGY01000236">
    <property type="protein sequence ID" value="GAX86162.1"/>
    <property type="molecule type" value="Genomic_DNA"/>
</dbReference>
<gene>
    <name evidence="1" type="ORF">CEUSTIGMA_g13575.t1</name>
</gene>
<name>A0A250XTB9_9CHLO</name>
<organism evidence="1 2">
    <name type="scientific">Chlamydomonas eustigma</name>
    <dbReference type="NCBI Taxonomy" id="1157962"/>
    <lineage>
        <taxon>Eukaryota</taxon>
        <taxon>Viridiplantae</taxon>
        <taxon>Chlorophyta</taxon>
        <taxon>core chlorophytes</taxon>
        <taxon>Chlorophyceae</taxon>
        <taxon>CS clade</taxon>
        <taxon>Chlamydomonadales</taxon>
        <taxon>Chlamydomonadaceae</taxon>
        <taxon>Chlamydomonas</taxon>
    </lineage>
</organism>
<sequence>MPLADQEFVELLKSRVHAVEGIARQLCGPSTPKNAKNLLPTTDLHKPRRKALTRCHGLTLHRCNTAPELGHEACNLTTGEGDLDQATGFASQGCWGSTLLALLLGVQLAT</sequence>
<reference evidence="1 2" key="1">
    <citation type="submission" date="2017-08" db="EMBL/GenBank/DDBJ databases">
        <title>Acidophilic green algal genome provides insights into adaptation to an acidic environment.</title>
        <authorList>
            <person name="Hirooka S."/>
            <person name="Hirose Y."/>
            <person name="Kanesaki Y."/>
            <person name="Higuchi S."/>
            <person name="Fujiwara T."/>
            <person name="Onuma R."/>
            <person name="Era A."/>
            <person name="Ohbayashi R."/>
            <person name="Uzuka A."/>
            <person name="Nozaki H."/>
            <person name="Yoshikawa H."/>
            <person name="Miyagishima S.Y."/>
        </authorList>
    </citation>
    <scope>NUCLEOTIDE SEQUENCE [LARGE SCALE GENOMIC DNA]</scope>
    <source>
        <strain evidence="1 2">NIES-2499</strain>
    </source>
</reference>
<evidence type="ECO:0000313" key="2">
    <source>
        <dbReference type="Proteomes" id="UP000232323"/>
    </source>
</evidence>
<proteinExistence type="predicted"/>
<evidence type="ECO:0000313" key="1">
    <source>
        <dbReference type="EMBL" id="GAX86162.1"/>
    </source>
</evidence>
<comment type="caution">
    <text evidence="1">The sequence shown here is derived from an EMBL/GenBank/DDBJ whole genome shotgun (WGS) entry which is preliminary data.</text>
</comment>
<dbReference type="AlphaFoldDB" id="A0A250XTB9"/>
<keyword evidence="2" id="KW-1185">Reference proteome</keyword>
<protein>
    <submittedName>
        <fullName evidence="1">Uncharacterized protein</fullName>
    </submittedName>
</protein>
<dbReference type="Proteomes" id="UP000232323">
    <property type="component" value="Unassembled WGS sequence"/>
</dbReference>